<dbReference type="InterPro" id="IPR004408">
    <property type="entry name" value="Biotin_CoA_COase_ligase"/>
</dbReference>
<evidence type="ECO:0000256" key="1">
    <source>
        <dbReference type="ARBA" id="ARBA00009934"/>
    </source>
</evidence>
<evidence type="ECO:0000256" key="2">
    <source>
        <dbReference type="ARBA" id="ARBA00022598"/>
    </source>
</evidence>
<evidence type="ECO:0000313" key="5">
    <source>
        <dbReference type="WBParaSite" id="SMUV_0000441701-mRNA-1"/>
    </source>
</evidence>
<dbReference type="CDD" id="cd16442">
    <property type="entry name" value="BPL"/>
    <property type="match status" value="1"/>
</dbReference>
<dbReference type="GO" id="GO:0005737">
    <property type="term" value="C:cytoplasm"/>
    <property type="evidence" value="ECO:0007669"/>
    <property type="project" value="TreeGrafter"/>
</dbReference>
<comment type="similarity">
    <text evidence="1">Belongs to the biotin--protein ligase family.</text>
</comment>
<dbReference type="STRING" id="451379.A0A158R4T8"/>
<organism evidence="4 5">
    <name type="scientific">Syphacia muris</name>
    <dbReference type="NCBI Taxonomy" id="451379"/>
    <lineage>
        <taxon>Eukaryota</taxon>
        <taxon>Metazoa</taxon>
        <taxon>Ecdysozoa</taxon>
        <taxon>Nematoda</taxon>
        <taxon>Chromadorea</taxon>
        <taxon>Rhabditida</taxon>
        <taxon>Spirurina</taxon>
        <taxon>Oxyuridomorpha</taxon>
        <taxon>Oxyuroidea</taxon>
        <taxon>Oxyuridae</taxon>
        <taxon>Syphacia</taxon>
    </lineage>
</organism>
<feature type="domain" description="BPL/LPL catalytic" evidence="3">
    <location>
        <begin position="320"/>
        <end position="511"/>
    </location>
</feature>
<dbReference type="AlphaFoldDB" id="A0A158R4T8"/>
<dbReference type="WBParaSite" id="SMUV_0000441701-mRNA-1">
    <property type="protein sequence ID" value="SMUV_0000441701-mRNA-1"/>
    <property type="gene ID" value="SMUV_0000441701"/>
</dbReference>
<proteinExistence type="inferred from homology"/>
<protein>
    <submittedName>
        <fullName evidence="5">BPL/LPL catalytic domain-containing protein</fullName>
    </submittedName>
</protein>
<name>A0A158R4T8_9BILA</name>
<dbReference type="PANTHER" id="PTHR12835">
    <property type="entry name" value="BIOTIN PROTEIN LIGASE"/>
    <property type="match status" value="1"/>
</dbReference>
<accession>A0A158R4T8</accession>
<keyword evidence="4" id="KW-1185">Reference proteome</keyword>
<dbReference type="InterPro" id="IPR045864">
    <property type="entry name" value="aa-tRNA-synth_II/BPL/LPL"/>
</dbReference>
<dbReference type="Pfam" id="PF03099">
    <property type="entry name" value="BPL_LplA_LipB"/>
    <property type="match status" value="1"/>
</dbReference>
<dbReference type="NCBIfam" id="TIGR00121">
    <property type="entry name" value="birA_ligase"/>
    <property type="match status" value="1"/>
</dbReference>
<reference evidence="5" key="1">
    <citation type="submission" date="2016-04" db="UniProtKB">
        <authorList>
            <consortium name="WormBaseParasite"/>
        </authorList>
    </citation>
    <scope>IDENTIFICATION</scope>
</reference>
<dbReference type="PROSITE" id="PS51733">
    <property type="entry name" value="BPL_LPL_CATALYTIC"/>
    <property type="match status" value="1"/>
</dbReference>
<sequence>MEVQLDISQCVPRMAFEGARTFPLNNTSLFYSESFHKSPSSSHSRFYSIPPSEKAHTKPPTILVYTGDNSKLFEQIFETLSSMLPSDTYTIFHLSREALRLHPWISRETACLMLTDTESLDDEAWRKLHQYFDHSGKMLFICQNDLLATFSNGKFSRKSSKILKLAFGEKQSIALGKDLEDFLKKAFRMVAKHKELFSDAVLILYLESSSQQAGAIFSDASCSKLFTGGESLIADAFSRLSIETVHNLPMPSLSTGYFLCSYDRLPWDMKGMKFNEEFGSSPKFIIKQLEKHGELQKPTNTLCPVEYRTRNSGIPEFDADIYFRTLQTSKIGRGVMFFPVCSSTQDLARSLASAMPTEPLVVIAKQQTKGKGRSGNQWLSPIGCAMFSFNYAIPSGTPLADNVGFIQHILCVALVNGICSLHGLQDFPLRIKWPNDIYYRRSFKMGGLLVNGSTSGDQMICTLGAGLNVANKKPTVCINDMLEGYSNVKITVEEFIANALNKFEYYVDIFQTKGREAFLKHYYDAWLHSREEVELSETGEKVVIRGLDEHGFLEVRSRQNGRIMILHPDGNTFDMMKGLISVKY</sequence>
<dbReference type="Gene3D" id="3.30.930.10">
    <property type="entry name" value="Bira Bifunctional Protein, Domain 2"/>
    <property type="match status" value="1"/>
</dbReference>
<keyword evidence="2" id="KW-0436">Ligase</keyword>
<dbReference type="GO" id="GO:0004077">
    <property type="term" value="F:biotin--[biotin carboxyl-carrier protein] ligase activity"/>
    <property type="evidence" value="ECO:0007669"/>
    <property type="project" value="InterPro"/>
</dbReference>
<dbReference type="InterPro" id="IPR004143">
    <property type="entry name" value="BPL_LPL_catalytic"/>
</dbReference>
<evidence type="ECO:0000313" key="4">
    <source>
        <dbReference type="Proteomes" id="UP000046393"/>
    </source>
</evidence>
<dbReference type="SUPFAM" id="SSF55681">
    <property type="entry name" value="Class II aaRS and biotin synthetases"/>
    <property type="match status" value="1"/>
</dbReference>
<dbReference type="PANTHER" id="PTHR12835:SF5">
    <property type="entry name" value="BIOTIN--PROTEIN LIGASE"/>
    <property type="match status" value="1"/>
</dbReference>
<dbReference type="Proteomes" id="UP000046393">
    <property type="component" value="Unplaced"/>
</dbReference>
<evidence type="ECO:0000259" key="3">
    <source>
        <dbReference type="PROSITE" id="PS51733"/>
    </source>
</evidence>